<evidence type="ECO:0000256" key="8">
    <source>
        <dbReference type="ARBA" id="ARBA00022454"/>
    </source>
</evidence>
<reference evidence="31 32" key="1">
    <citation type="journal article" date="2018" name="Nat. Ecol. Evol.">
        <title>Shark genomes provide insights into elasmobranch evolution and the origin of vertebrates.</title>
        <authorList>
            <person name="Hara Y"/>
            <person name="Yamaguchi K"/>
            <person name="Onimaru K"/>
            <person name="Kadota M"/>
            <person name="Koyanagi M"/>
            <person name="Keeley SD"/>
            <person name="Tatsumi K"/>
            <person name="Tanaka K"/>
            <person name="Motone F"/>
            <person name="Kageyama Y"/>
            <person name="Nozu R"/>
            <person name="Adachi N"/>
            <person name="Nishimura O"/>
            <person name="Nakagawa R"/>
            <person name="Tanegashima C"/>
            <person name="Kiyatake I"/>
            <person name="Matsumoto R"/>
            <person name="Murakumo K"/>
            <person name="Nishida K"/>
            <person name="Terakita A"/>
            <person name="Kuratani S"/>
            <person name="Sato K"/>
            <person name="Hyodo S Kuraku.S."/>
        </authorList>
    </citation>
    <scope>NUCLEOTIDE SEQUENCE [LARGE SCALE GENOMIC DNA]</scope>
</reference>
<evidence type="ECO:0000256" key="22">
    <source>
        <dbReference type="ARBA" id="ARBA00023163"/>
    </source>
</evidence>
<keyword evidence="20" id="KW-0238">DNA-binding</keyword>
<dbReference type="GO" id="GO:0030121">
    <property type="term" value="C:AP-1 adaptor complex"/>
    <property type="evidence" value="ECO:0007669"/>
    <property type="project" value="InterPro"/>
</dbReference>
<evidence type="ECO:0000256" key="2">
    <source>
        <dbReference type="ARBA" id="ARBA00004180"/>
    </source>
</evidence>
<evidence type="ECO:0000256" key="25">
    <source>
        <dbReference type="ARBA" id="ARBA00023329"/>
    </source>
</evidence>
<evidence type="ECO:0000256" key="23">
    <source>
        <dbReference type="ARBA" id="ARBA00023176"/>
    </source>
</evidence>
<dbReference type="FunFam" id="3.30.450.60:FF:000005">
    <property type="entry name" value="AP complex subunit sigma"/>
    <property type="match status" value="1"/>
</dbReference>
<keyword evidence="18" id="KW-0805">Transcription regulation</keyword>
<dbReference type="PROSITE" id="PS00989">
    <property type="entry name" value="CLAT_ADAPTOR_S"/>
    <property type="match status" value="1"/>
</dbReference>
<feature type="compositionally biased region" description="Polar residues" evidence="28">
    <location>
        <begin position="1171"/>
        <end position="1182"/>
    </location>
</feature>
<evidence type="ECO:0000256" key="3">
    <source>
        <dbReference type="ARBA" id="ARBA00004286"/>
    </source>
</evidence>
<keyword evidence="19" id="KW-0333">Golgi apparatus</keyword>
<keyword evidence="16" id="KW-0832">Ubl conjugation</keyword>
<keyword evidence="15" id="KW-0862">Zinc</keyword>
<evidence type="ECO:0000256" key="4">
    <source>
        <dbReference type="ARBA" id="ARBA00004555"/>
    </source>
</evidence>
<dbReference type="SUPFAM" id="SSF57667">
    <property type="entry name" value="beta-beta-alpha zinc fingers"/>
    <property type="match status" value="4"/>
</dbReference>
<keyword evidence="32" id="KW-1185">Reference proteome</keyword>
<evidence type="ECO:0000256" key="16">
    <source>
        <dbReference type="ARBA" id="ARBA00022843"/>
    </source>
</evidence>
<evidence type="ECO:0000256" key="24">
    <source>
        <dbReference type="ARBA" id="ARBA00023242"/>
    </source>
</evidence>
<evidence type="ECO:0000313" key="31">
    <source>
        <dbReference type="EMBL" id="GCB75834.1"/>
    </source>
</evidence>
<evidence type="ECO:0000256" key="10">
    <source>
        <dbReference type="ARBA" id="ARBA00022499"/>
    </source>
</evidence>
<dbReference type="Pfam" id="PF00096">
    <property type="entry name" value="zf-C2H2"/>
    <property type="match status" value="1"/>
</dbReference>
<feature type="domain" description="C2H2-type" evidence="30">
    <location>
        <begin position="562"/>
        <end position="590"/>
    </location>
</feature>
<dbReference type="Pfam" id="PF00651">
    <property type="entry name" value="BTB"/>
    <property type="match status" value="1"/>
</dbReference>
<feature type="compositionally biased region" description="Basic and acidic residues" evidence="28">
    <location>
        <begin position="1071"/>
        <end position="1085"/>
    </location>
</feature>
<dbReference type="Gene3D" id="3.30.450.60">
    <property type="match status" value="1"/>
</dbReference>
<dbReference type="SUPFAM" id="SSF64356">
    <property type="entry name" value="SNARE-like"/>
    <property type="match status" value="1"/>
</dbReference>
<dbReference type="GO" id="GO:0008270">
    <property type="term" value="F:zinc ion binding"/>
    <property type="evidence" value="ECO:0007669"/>
    <property type="project" value="UniProtKB-KW"/>
</dbReference>
<keyword evidence="24" id="KW-0539">Nucleus</keyword>
<dbReference type="PROSITE" id="PS50097">
    <property type="entry name" value="BTB"/>
    <property type="match status" value="1"/>
</dbReference>
<dbReference type="GO" id="GO:0006355">
    <property type="term" value="P:regulation of DNA-templated transcription"/>
    <property type="evidence" value="ECO:0007669"/>
    <property type="project" value="UniProtKB-ARBA"/>
</dbReference>
<evidence type="ECO:0000256" key="17">
    <source>
        <dbReference type="ARBA" id="ARBA00022927"/>
    </source>
</evidence>
<keyword evidence="14 27" id="KW-0863">Zinc-finger</keyword>
<evidence type="ECO:0000256" key="11">
    <source>
        <dbReference type="ARBA" id="ARBA00022553"/>
    </source>
</evidence>
<dbReference type="SMART" id="SM00225">
    <property type="entry name" value="BTB"/>
    <property type="match status" value="1"/>
</dbReference>
<feature type="domain" description="C2H2-type" evidence="30">
    <location>
        <begin position="1285"/>
        <end position="1312"/>
    </location>
</feature>
<keyword evidence="21" id="KW-0472">Membrane</keyword>
<evidence type="ECO:0000256" key="6">
    <source>
        <dbReference type="ARBA" id="ARBA00006972"/>
    </source>
</evidence>
<dbReference type="Gene3D" id="3.30.160.60">
    <property type="entry name" value="Classic Zinc Finger"/>
    <property type="match status" value="5"/>
</dbReference>
<dbReference type="Pfam" id="PF01217">
    <property type="entry name" value="Clat_adaptor_s"/>
    <property type="match status" value="1"/>
</dbReference>
<dbReference type="GO" id="GO:0006886">
    <property type="term" value="P:intracellular protein transport"/>
    <property type="evidence" value="ECO:0007669"/>
    <property type="project" value="InterPro"/>
</dbReference>
<comment type="caution">
    <text evidence="31">The sequence shown here is derived from an EMBL/GenBank/DDBJ whole genome shotgun (WGS) entry which is preliminary data.</text>
</comment>
<feature type="domain" description="BTB" evidence="29">
    <location>
        <begin position="194"/>
        <end position="261"/>
    </location>
</feature>
<feature type="compositionally biased region" description="Pro residues" evidence="28">
    <location>
        <begin position="1260"/>
        <end position="1273"/>
    </location>
</feature>
<evidence type="ECO:0000256" key="28">
    <source>
        <dbReference type="SAM" id="MobiDB-lite"/>
    </source>
</evidence>
<dbReference type="GO" id="GO:0003677">
    <property type="term" value="F:DNA binding"/>
    <property type="evidence" value="ECO:0007669"/>
    <property type="project" value="UniProtKB-KW"/>
</dbReference>
<evidence type="ECO:0000256" key="18">
    <source>
        <dbReference type="ARBA" id="ARBA00023015"/>
    </source>
</evidence>
<feature type="region of interest" description="Disordered" evidence="28">
    <location>
        <begin position="796"/>
        <end position="901"/>
    </location>
</feature>
<evidence type="ECO:0000256" key="13">
    <source>
        <dbReference type="ARBA" id="ARBA00022737"/>
    </source>
</evidence>
<feature type="region of interest" description="Disordered" evidence="28">
    <location>
        <begin position="1345"/>
        <end position="1373"/>
    </location>
</feature>
<name>A0A401PRS2_SCYTO</name>
<dbReference type="GO" id="GO:0005905">
    <property type="term" value="C:clathrin-coated pit"/>
    <property type="evidence" value="ECO:0007669"/>
    <property type="project" value="UniProtKB-SubCell"/>
</dbReference>
<dbReference type="PANTHER" id="PTHR11753">
    <property type="entry name" value="ADAPTOR COMPLEXES SMALL SUBUNIT FAMILY"/>
    <property type="match status" value="1"/>
</dbReference>
<gene>
    <name evidence="31" type="ORF">scyTo_0019814</name>
</gene>
<keyword evidence="7" id="KW-0813">Transport</keyword>
<keyword evidence="10" id="KW-1017">Isopeptide bond</keyword>
<evidence type="ECO:0000256" key="7">
    <source>
        <dbReference type="ARBA" id="ARBA00022448"/>
    </source>
</evidence>
<feature type="region of interest" description="Disordered" evidence="28">
    <location>
        <begin position="1048"/>
        <end position="1105"/>
    </location>
</feature>
<feature type="domain" description="C2H2-type" evidence="30">
    <location>
        <begin position="711"/>
        <end position="734"/>
    </location>
</feature>
<keyword evidence="12" id="KW-0479">Metal-binding</keyword>
<dbReference type="EMBL" id="BFAA01015142">
    <property type="protein sequence ID" value="GCB75834.1"/>
    <property type="molecule type" value="Genomic_DNA"/>
</dbReference>
<keyword evidence="9" id="KW-0678">Repressor</keyword>
<dbReference type="InterPro" id="IPR000210">
    <property type="entry name" value="BTB/POZ_dom"/>
</dbReference>
<evidence type="ECO:0000256" key="21">
    <source>
        <dbReference type="ARBA" id="ARBA00023136"/>
    </source>
</evidence>
<evidence type="ECO:0000256" key="20">
    <source>
        <dbReference type="ARBA" id="ARBA00023125"/>
    </source>
</evidence>
<proteinExistence type="inferred from homology"/>
<dbReference type="FunFam" id="3.30.160.60:FF:000235">
    <property type="entry name" value="Zinc finger and BTB domain containing 38"/>
    <property type="match status" value="1"/>
</dbReference>
<feature type="region of interest" description="Disordered" evidence="28">
    <location>
        <begin position="1463"/>
        <end position="1516"/>
    </location>
</feature>
<dbReference type="CDD" id="cd14831">
    <property type="entry name" value="AP1_sigma"/>
    <property type="match status" value="1"/>
</dbReference>
<keyword evidence="17" id="KW-0653">Protein transport</keyword>
<evidence type="ECO:0000256" key="15">
    <source>
        <dbReference type="ARBA" id="ARBA00022833"/>
    </source>
</evidence>
<feature type="domain" description="C2H2-type" evidence="30">
    <location>
        <begin position="683"/>
        <end position="710"/>
    </location>
</feature>
<keyword evidence="13" id="KW-0677">Repeat</keyword>
<feature type="domain" description="C2H2-type" evidence="30">
    <location>
        <begin position="1231"/>
        <end position="1258"/>
    </location>
</feature>
<dbReference type="SMART" id="SM00355">
    <property type="entry name" value="ZnF_C2H2"/>
    <property type="match status" value="8"/>
</dbReference>
<dbReference type="OrthoDB" id="8922241at2759"/>
<comment type="subcellular location">
    <subcellularLocation>
        <location evidence="3">Chromosome</location>
    </subcellularLocation>
    <subcellularLocation>
        <location evidence="2">Cytoplasmic vesicle membrane</location>
        <topology evidence="2">Peripheral membrane protein</topology>
        <orientation evidence="2">Cytoplasmic side</orientation>
    </subcellularLocation>
    <subcellularLocation>
        <location evidence="4">Golgi apparatus</location>
    </subcellularLocation>
    <subcellularLocation>
        <location evidence="5">Membrane</location>
        <location evidence="5">Clathrin-coated pit</location>
    </subcellularLocation>
    <subcellularLocation>
        <location evidence="1">Nucleus</location>
    </subcellularLocation>
</comment>
<feature type="compositionally biased region" description="Pro residues" evidence="28">
    <location>
        <begin position="886"/>
        <end position="898"/>
    </location>
</feature>
<sequence length="1689" mass="184527">MLLFSRQGKLRLQKWYIAISEKEKKKLGRELMQIVLGRKPKMCSFLEWKDLKIVYKRYASLYFCCAIEDQDNELLTLELIHRYVELLDKYFGSVCELDIIFNFEKAYFILDEFIMGGEIQDTSKKNVLKAIEQADLMQEGLFVMGLYFRACVMKGLCCDGFKDKMASSFEVMDRGHSKVLLHELNEQRIRGVFCDVTIVVQDSKFKAHKNILAAFSRYFKELLAGQSNWARDPVLELREMRAEVFAKILNFIYSSRVVVERLEEANDLASAGRQLGIHFLKDLLEASSRAGTCIDRPATSSSSSTPSSLAQSPDLSQMSQGPKEGRRRRGGGTDFEDDAAPLRRWPADPPFPSDALVGRPFPTDLTPPTSRRSGDEERTPRPYHSQSPSSRPDGAGDHPAERSGAVSPEREGGDPPPSHEGSGCCANESTSLNGLFQADFRKGASQEPAVDASEAEKTLYTLSTLAFRGLGFSVEDSGNSNAPPDKEPEVVVTEPDAAWALPPVNSPSEEEELGITKVPPADMAAAVSYPPSVPTCGLCARSFSTNAALSLHGRLHRAGKALSCRYCHKTFIHVKRLHTHQMLCRRSERAPSPGGLPSPGGQESPGGTGAEGSPGRPLGLLLAGGGDRKRRALPRMDILTEEEHFMKVVDGHLLYFCAVCERSYITLSSLKRHANVHSWRRKYPCRYCEKVFALAEYRTKHEVWHTGERRYQCIFCWETFVTYYNLKTHQKSFHGVDPGLTISQKTPNGGYKPKLNAFKLYRLLPMRSPKRPYKTYSHAMSAELLKYAQNAPAPLAADAPAESDLATLSQPSPAQSIQGESQPIRSRVPEGRGIPSAQDVLGRPMQRASPAGSARDGISPPPGASAAAHGEAAPGGGCPPGEGEAPQPPPAVSSPPPVSSVITYGRPASSVIVHSNALRPAVAHRSQSSVIAYNGRCARERGAGDPSPPPHQPVAARPPKKQAWKDSAQPQEKPSGPGAATNQRHHHQKEARSHKPKKHFPSAKGTTYVAKPACSGAAAESRGAPLCQITMRIGEEAIVKRRISESDLIRDTGSSGKGRRGEDPQAGGKRNCKDGAERESQHKSDYFLGNETGDEISDNDTDDNLWRPYYSYKPKRRSGGFHKAKKSGWRRKLRYRHSTRWLQRAAKDREALLDPMDCSPQDEEGTKEPENPSQPGGSSCSKTLCDRPSPEQDRWAKSAGRVFTCPTCGKEFSALKNLRKHEEAHLTPAELSCRFCARVFTLPKTLRKHEKTHGCQKLWAPPPQPPGEAPKPPTHGGGRRAASKHPCAHCSKTCKTAAALGRHQKWHQAEERSAVAPAGEASRPGQDGGSSEPFERAAITVHCPRPLEEDGALPTRGDRNGVTGAASTRGAGSVELLQRTPIAPYAEDCARAENTQETEMCPPGGSPSIAAQNPLHISRASGDEVPGREVGPALAVNPVGSMLRLHGEESRAADTPEAQAPYANASAPEAQAQEMHPAHSRGASGQSVPGSPAAVHGQERAAVPHTERSPLRDARDQGRDFHTLEPMIPREVAVFEQSEPGLEAARDFDYPTQDYPIPLITSGNFRSHTEGGKALAFQPGTVRFKEGGEDLSKVAFYQDPYQLVYGHQLLTGAYPYNFAHVSPLPVALNMVIRDEKGQQLPLLHRMFVYPTPCRDEAPALALAPPPSPNGSRDEAAHQLLAGEKGGPMY</sequence>
<dbReference type="FunFam" id="3.30.160.60:FF:000437">
    <property type="entry name" value="zinc finger and BTB domain-containing protein 38"/>
    <property type="match status" value="1"/>
</dbReference>
<feature type="domain" description="C2H2-type" evidence="30">
    <location>
        <begin position="655"/>
        <end position="682"/>
    </location>
</feature>
<keyword evidence="8" id="KW-0158">Chromosome</keyword>
<evidence type="ECO:0000259" key="30">
    <source>
        <dbReference type="PROSITE" id="PS50157"/>
    </source>
</evidence>
<feature type="compositionally biased region" description="Low complexity" evidence="28">
    <location>
        <begin position="591"/>
        <end position="602"/>
    </location>
</feature>
<dbReference type="Gene3D" id="3.30.710.10">
    <property type="entry name" value="Potassium Channel Kv1.1, Chain A"/>
    <property type="match status" value="1"/>
</dbReference>
<dbReference type="InterPro" id="IPR016635">
    <property type="entry name" value="AP_complex_ssu"/>
</dbReference>
<feature type="compositionally biased region" description="Basic and acidic residues" evidence="28">
    <location>
        <begin position="1505"/>
        <end position="1516"/>
    </location>
</feature>
<dbReference type="SUPFAM" id="SSF54695">
    <property type="entry name" value="POZ domain"/>
    <property type="match status" value="1"/>
</dbReference>
<keyword evidence="23" id="KW-0168">Coated pit</keyword>
<organism evidence="31 32">
    <name type="scientific">Scyliorhinus torazame</name>
    <name type="common">Cloudy catshark</name>
    <name type="synonym">Catulus torazame</name>
    <dbReference type="NCBI Taxonomy" id="75743"/>
    <lineage>
        <taxon>Eukaryota</taxon>
        <taxon>Metazoa</taxon>
        <taxon>Chordata</taxon>
        <taxon>Craniata</taxon>
        <taxon>Vertebrata</taxon>
        <taxon>Chondrichthyes</taxon>
        <taxon>Elasmobranchii</taxon>
        <taxon>Galeomorphii</taxon>
        <taxon>Galeoidea</taxon>
        <taxon>Carcharhiniformes</taxon>
        <taxon>Scyliorhinidae</taxon>
        <taxon>Scyliorhinus</taxon>
    </lineage>
</organism>
<dbReference type="InterPro" id="IPR044733">
    <property type="entry name" value="AP1_sigma"/>
</dbReference>
<feature type="region of interest" description="Disordered" evidence="28">
    <location>
        <begin position="938"/>
        <end position="1004"/>
    </location>
</feature>
<feature type="region of interest" description="Disordered" evidence="28">
    <location>
        <begin position="1151"/>
        <end position="1193"/>
    </location>
</feature>
<evidence type="ECO:0000256" key="1">
    <source>
        <dbReference type="ARBA" id="ARBA00004123"/>
    </source>
</evidence>
<evidence type="ECO:0000256" key="26">
    <source>
        <dbReference type="ARBA" id="ARBA00065677"/>
    </source>
</evidence>
<comment type="similarity">
    <text evidence="6">Belongs to the adaptor complexes small subunit family.</text>
</comment>
<dbReference type="InterPro" id="IPR000804">
    <property type="entry name" value="Clathrin_sm-chain_CS"/>
</dbReference>
<feature type="region of interest" description="Disordered" evidence="28">
    <location>
        <begin position="1255"/>
        <end position="1284"/>
    </location>
</feature>
<feature type="compositionally biased region" description="Gly residues" evidence="28">
    <location>
        <begin position="603"/>
        <end position="612"/>
    </location>
</feature>
<feature type="compositionally biased region" description="Basic residues" evidence="28">
    <location>
        <begin position="983"/>
        <end position="1001"/>
    </location>
</feature>
<evidence type="ECO:0000259" key="29">
    <source>
        <dbReference type="PROSITE" id="PS50097"/>
    </source>
</evidence>
<feature type="domain" description="C2H2-type" evidence="30">
    <location>
        <begin position="1203"/>
        <end position="1230"/>
    </location>
</feature>
<evidence type="ECO:0000256" key="19">
    <source>
        <dbReference type="ARBA" id="ARBA00023034"/>
    </source>
</evidence>
<dbReference type="GO" id="GO:0005694">
    <property type="term" value="C:chromosome"/>
    <property type="evidence" value="ECO:0007669"/>
    <property type="project" value="UniProtKB-SubCell"/>
</dbReference>
<feature type="region of interest" description="Disordered" evidence="28">
    <location>
        <begin position="294"/>
        <end position="430"/>
    </location>
</feature>
<evidence type="ECO:0008006" key="33">
    <source>
        <dbReference type="Google" id="ProtNLM"/>
    </source>
</evidence>
<evidence type="ECO:0000256" key="5">
    <source>
        <dbReference type="ARBA" id="ARBA00004600"/>
    </source>
</evidence>
<dbReference type="STRING" id="75743.A0A401PRS2"/>
<feature type="compositionally biased region" description="Basic and acidic residues" evidence="28">
    <location>
        <begin position="1184"/>
        <end position="1193"/>
    </location>
</feature>
<dbReference type="InterPro" id="IPR011012">
    <property type="entry name" value="Longin-like_dom_sf"/>
</dbReference>
<feature type="compositionally biased region" description="Low complexity" evidence="28">
    <location>
        <begin position="297"/>
        <end position="313"/>
    </location>
</feature>
<feature type="domain" description="C2H2-type" evidence="30">
    <location>
        <begin position="534"/>
        <end position="561"/>
    </location>
</feature>
<comment type="subunit">
    <text evidence="26">Adaptor protein complex 1 (AP-1) is a heterotetramer composed of two large adaptins (gamma-type subunit AP1G1 and beta-type subunit AP1B1), a medium adaptin (mu-type subunit AP1M1 or AP1M2) and a small adaptin (sigma-type subunit AP1S1 or AP1S2 or AP1S3).</text>
</comment>
<evidence type="ECO:0000256" key="14">
    <source>
        <dbReference type="ARBA" id="ARBA00022771"/>
    </source>
</evidence>
<dbReference type="PROSITE" id="PS00028">
    <property type="entry name" value="ZINC_FINGER_C2H2_1"/>
    <property type="match status" value="7"/>
</dbReference>
<accession>A0A401PRS2</accession>
<feature type="region of interest" description="Disordered" evidence="28">
    <location>
        <begin position="1301"/>
        <end position="1333"/>
    </location>
</feature>
<dbReference type="InterPro" id="IPR022775">
    <property type="entry name" value="AP_mu_sigma_su"/>
</dbReference>
<evidence type="ECO:0000256" key="27">
    <source>
        <dbReference type="PROSITE-ProRule" id="PRU00042"/>
    </source>
</evidence>
<dbReference type="Proteomes" id="UP000288216">
    <property type="component" value="Unassembled WGS sequence"/>
</dbReference>
<dbReference type="PROSITE" id="PS50157">
    <property type="entry name" value="ZINC_FINGER_C2H2_2"/>
    <property type="match status" value="8"/>
</dbReference>
<dbReference type="InterPro" id="IPR013087">
    <property type="entry name" value="Znf_C2H2_type"/>
</dbReference>
<feature type="compositionally biased region" description="Acidic residues" evidence="28">
    <location>
        <begin position="1092"/>
        <end position="1103"/>
    </location>
</feature>
<evidence type="ECO:0000313" key="32">
    <source>
        <dbReference type="Proteomes" id="UP000288216"/>
    </source>
</evidence>
<dbReference type="InterPro" id="IPR036236">
    <property type="entry name" value="Znf_C2H2_sf"/>
</dbReference>
<evidence type="ECO:0000256" key="9">
    <source>
        <dbReference type="ARBA" id="ARBA00022491"/>
    </source>
</evidence>
<evidence type="ECO:0000256" key="12">
    <source>
        <dbReference type="ARBA" id="ARBA00022723"/>
    </source>
</evidence>
<feature type="compositionally biased region" description="Low complexity" evidence="28">
    <location>
        <begin position="796"/>
        <end position="806"/>
    </location>
</feature>
<dbReference type="GO" id="GO:0005634">
    <property type="term" value="C:nucleus"/>
    <property type="evidence" value="ECO:0007669"/>
    <property type="project" value="UniProtKB-SubCell"/>
</dbReference>
<keyword evidence="22" id="KW-0804">Transcription</keyword>
<feature type="compositionally biased region" description="Polar residues" evidence="28">
    <location>
        <begin position="807"/>
        <end position="824"/>
    </location>
</feature>
<dbReference type="InterPro" id="IPR011333">
    <property type="entry name" value="SKP1/BTB/POZ_sf"/>
</dbReference>
<feature type="region of interest" description="Disordered" evidence="28">
    <location>
        <begin position="587"/>
        <end position="615"/>
    </location>
</feature>
<dbReference type="GO" id="GO:0035615">
    <property type="term" value="F:clathrin adaptor activity"/>
    <property type="evidence" value="ECO:0007669"/>
    <property type="project" value="InterPro"/>
</dbReference>
<keyword evidence="11" id="KW-0597">Phosphoprotein</keyword>
<protein>
    <recommendedName>
        <fullName evidence="33">Zinc finger and BTB domain containing 4</fullName>
    </recommendedName>
</protein>
<keyword evidence="25" id="KW-0968">Cytoplasmic vesicle</keyword>